<feature type="region of interest" description="Disordered" evidence="9">
    <location>
        <begin position="64"/>
        <end position="91"/>
    </location>
</feature>
<keyword evidence="3 12" id="KW-0645">Protease</keyword>
<evidence type="ECO:0000256" key="10">
    <source>
        <dbReference type="SAM" id="SignalP"/>
    </source>
</evidence>
<evidence type="ECO:0000256" key="1">
    <source>
        <dbReference type="ARBA" id="ARBA00001947"/>
    </source>
</evidence>
<dbReference type="InterPro" id="IPR000834">
    <property type="entry name" value="Peptidase_M14"/>
</dbReference>
<dbReference type="PRINTS" id="PR00765">
    <property type="entry name" value="CRBOXYPTASEA"/>
</dbReference>
<dbReference type="Pfam" id="PF13620">
    <property type="entry name" value="CarboxypepD_reg"/>
    <property type="match status" value="1"/>
</dbReference>
<evidence type="ECO:0000256" key="6">
    <source>
        <dbReference type="ARBA" id="ARBA00022833"/>
    </source>
</evidence>
<evidence type="ECO:0000313" key="13">
    <source>
        <dbReference type="Proteomes" id="UP000825002"/>
    </source>
</evidence>
<dbReference type="CDD" id="cd03858">
    <property type="entry name" value="M14_CP_N-E_like"/>
    <property type="match status" value="1"/>
</dbReference>
<dbReference type="InterPro" id="IPR057246">
    <property type="entry name" value="CARBOXYPEPT_ZN_1"/>
</dbReference>
<sequence length="527" mass="59000">MGSLRQSPTHPNVLLMLWLSLATSATIAYANGGPQSSTRQLMLVNNNDSSQYRPPMIARRQLVDTQALQQQHQHQHQQQQPQQSQAQQQAIQRRQPATIEFTYHSYDAMVNLMHNVSQSHPDLVRIYSIGTSVQGRQLLVALVTKQPYSDDTLLKPNVKYIANMHGNEVVGRELLLQLLVYLVNSHASDEYIRYLVDNTRIHLLPSMNPDGFEASNEGKCYDGDGRFNANGVDLNRNFPDFFAPNNFDASKEQPETRAVRLWIDQIPFVLSANLHGGALVASYPFDNQAPSSNGAAGSSNSLLSAVFSSAASRLTGPHTHSQASITPDDDVFRHLAQSYSFNHQTMHLGNACPLEKTGFANGTTNGAQWYLLEGGMQDYNYYWTGCMEVTLELSCCKYPPRHELPQYWIQNRKALIAYLGEVHRGVRGLLLDPLGMAVTSAKLKIKGREFSFRVSKRGEFWRILLPGRYTIQVNAPGFEPKEQAFVVSSGQVTFLEIYLTPSKTESQGNQSPQQSAVDHVDSHDEYN</sequence>
<dbReference type="PROSITE" id="PS00133">
    <property type="entry name" value="CARBOXYPEPT_ZN_2"/>
    <property type="match status" value="1"/>
</dbReference>
<comment type="similarity">
    <text evidence="2 8">Belongs to the peptidase M14 family.</text>
</comment>
<feature type="compositionally biased region" description="Basic and acidic residues" evidence="9">
    <location>
        <begin position="518"/>
        <end position="527"/>
    </location>
</feature>
<proteinExistence type="inferred from homology"/>
<feature type="signal peptide" evidence="10">
    <location>
        <begin position="1"/>
        <end position="30"/>
    </location>
</feature>
<dbReference type="Gene3D" id="2.60.40.1120">
    <property type="entry name" value="Carboxypeptidase-like, regulatory domain"/>
    <property type="match status" value="1"/>
</dbReference>
<dbReference type="CDD" id="cd11308">
    <property type="entry name" value="Peptidase_M14NE-CP-C_like"/>
    <property type="match status" value="1"/>
</dbReference>
<dbReference type="SUPFAM" id="SSF53187">
    <property type="entry name" value="Zn-dependent exopeptidases"/>
    <property type="match status" value="1"/>
</dbReference>
<dbReference type="PANTHER" id="PTHR11532">
    <property type="entry name" value="PROTEASE M14 CARBOXYPEPTIDASE"/>
    <property type="match status" value="1"/>
</dbReference>
<dbReference type="Gene3D" id="3.40.630.10">
    <property type="entry name" value="Zn peptidases"/>
    <property type="match status" value="1"/>
</dbReference>
<dbReference type="EMBL" id="JAIFTH010000192">
    <property type="protein sequence ID" value="KAG9510255.1"/>
    <property type="molecule type" value="Genomic_DNA"/>
</dbReference>
<accession>A0ABQ7SAI9</accession>
<dbReference type="InterPro" id="IPR008969">
    <property type="entry name" value="CarboxyPept-like_regulatory"/>
</dbReference>
<dbReference type="GO" id="GO:0004180">
    <property type="term" value="F:carboxypeptidase activity"/>
    <property type="evidence" value="ECO:0007669"/>
    <property type="project" value="UniProtKB-KW"/>
</dbReference>
<comment type="caution">
    <text evidence="12">The sequence shown here is derived from an EMBL/GenBank/DDBJ whole genome shotgun (WGS) entry which is preliminary data.</text>
</comment>
<organism evidence="12 13">
    <name type="scientific">Fragariocoptes setiger</name>
    <dbReference type="NCBI Taxonomy" id="1670756"/>
    <lineage>
        <taxon>Eukaryota</taxon>
        <taxon>Metazoa</taxon>
        <taxon>Ecdysozoa</taxon>
        <taxon>Arthropoda</taxon>
        <taxon>Chelicerata</taxon>
        <taxon>Arachnida</taxon>
        <taxon>Acari</taxon>
        <taxon>Acariformes</taxon>
        <taxon>Trombidiformes</taxon>
        <taxon>Prostigmata</taxon>
        <taxon>Eupodina</taxon>
        <taxon>Eriophyoidea</taxon>
        <taxon>Phytoptidae</taxon>
        <taxon>Fragariocoptes</taxon>
    </lineage>
</organism>
<evidence type="ECO:0000256" key="9">
    <source>
        <dbReference type="SAM" id="MobiDB-lite"/>
    </source>
</evidence>
<feature type="active site" description="Proton donor/acceptor" evidence="8">
    <location>
        <position position="392"/>
    </location>
</feature>
<evidence type="ECO:0000256" key="5">
    <source>
        <dbReference type="ARBA" id="ARBA00022801"/>
    </source>
</evidence>
<dbReference type="InterPro" id="IPR057247">
    <property type="entry name" value="CARBOXYPEPT_ZN_2"/>
</dbReference>
<feature type="compositionally biased region" description="Polar residues" evidence="9">
    <location>
        <begin position="503"/>
        <end position="516"/>
    </location>
</feature>
<evidence type="ECO:0000256" key="7">
    <source>
        <dbReference type="ARBA" id="ARBA00023180"/>
    </source>
</evidence>
<dbReference type="SMART" id="SM00631">
    <property type="entry name" value="Zn_pept"/>
    <property type="match status" value="1"/>
</dbReference>
<keyword evidence="10" id="KW-0732">Signal</keyword>
<evidence type="ECO:0000259" key="11">
    <source>
        <dbReference type="PROSITE" id="PS52035"/>
    </source>
</evidence>
<keyword evidence="13" id="KW-1185">Reference proteome</keyword>
<keyword evidence="7" id="KW-0325">Glycoprotein</keyword>
<evidence type="ECO:0000313" key="12">
    <source>
        <dbReference type="EMBL" id="KAG9510255.1"/>
    </source>
</evidence>
<dbReference type="PROSITE" id="PS52035">
    <property type="entry name" value="PEPTIDASE_M14"/>
    <property type="match status" value="1"/>
</dbReference>
<feature type="non-terminal residue" evidence="12">
    <location>
        <position position="1"/>
    </location>
</feature>
<feature type="region of interest" description="Disordered" evidence="9">
    <location>
        <begin position="503"/>
        <end position="527"/>
    </location>
</feature>
<evidence type="ECO:0000256" key="4">
    <source>
        <dbReference type="ARBA" id="ARBA00022723"/>
    </source>
</evidence>
<comment type="cofactor">
    <cofactor evidence="1">
        <name>Zn(2+)</name>
        <dbReference type="ChEBI" id="CHEBI:29105"/>
    </cofactor>
</comment>
<dbReference type="InterPro" id="IPR050753">
    <property type="entry name" value="Peptidase_M14_domain"/>
</dbReference>
<reference evidence="12 13" key="1">
    <citation type="submission" date="2020-10" db="EMBL/GenBank/DDBJ databases">
        <authorList>
            <person name="Klimov P.B."/>
            <person name="Dyachkov S.M."/>
            <person name="Chetverikov P.E."/>
        </authorList>
    </citation>
    <scope>NUCLEOTIDE SEQUENCE [LARGE SCALE GENOMIC DNA]</scope>
    <source>
        <strain evidence="12">BMOC 18-1129-001#AD2665</strain>
        <tissue evidence="12">Entire mites</tissue>
    </source>
</reference>
<dbReference type="SUPFAM" id="SSF49464">
    <property type="entry name" value="Carboxypeptidase regulatory domain-like"/>
    <property type="match status" value="1"/>
</dbReference>
<name>A0ABQ7SAI9_9ACAR</name>
<keyword evidence="3 12" id="KW-0121">Carboxypeptidase</keyword>
<feature type="compositionally biased region" description="Low complexity" evidence="9">
    <location>
        <begin position="66"/>
        <end position="91"/>
    </location>
</feature>
<gene>
    <name evidence="12" type="primary">Cpm</name>
    <name evidence="12" type="ORF">GZH46_01212</name>
</gene>
<keyword evidence="6" id="KW-0862">Zinc</keyword>
<keyword evidence="4" id="KW-0479">Metal-binding</keyword>
<evidence type="ECO:0000256" key="8">
    <source>
        <dbReference type="PROSITE-ProRule" id="PRU01379"/>
    </source>
</evidence>
<evidence type="ECO:0000256" key="3">
    <source>
        <dbReference type="ARBA" id="ARBA00022645"/>
    </source>
</evidence>
<feature type="domain" description="Peptidase M14" evidence="11">
    <location>
        <begin position="102"/>
        <end position="422"/>
    </location>
</feature>
<evidence type="ECO:0000256" key="2">
    <source>
        <dbReference type="ARBA" id="ARBA00005988"/>
    </source>
</evidence>
<feature type="chain" id="PRO_5046182923" evidence="10">
    <location>
        <begin position="31"/>
        <end position="527"/>
    </location>
</feature>
<keyword evidence="5" id="KW-0378">Hydrolase</keyword>
<dbReference type="Proteomes" id="UP000825002">
    <property type="component" value="Unassembled WGS sequence"/>
</dbReference>
<dbReference type="Pfam" id="PF00246">
    <property type="entry name" value="Peptidase_M14"/>
    <property type="match status" value="1"/>
</dbReference>
<dbReference type="PROSITE" id="PS00132">
    <property type="entry name" value="CARBOXYPEPT_ZN_1"/>
    <property type="match status" value="1"/>
</dbReference>
<dbReference type="PANTHER" id="PTHR11532:SF84">
    <property type="entry name" value="CARBOXYPEPTIDASE M"/>
    <property type="match status" value="1"/>
</dbReference>
<protein>
    <submittedName>
        <fullName evidence="12">Carboxypeptidase M</fullName>
    </submittedName>
</protein>